<evidence type="ECO:0000256" key="13">
    <source>
        <dbReference type="ARBA" id="ARBA00047682"/>
    </source>
</evidence>
<comment type="catalytic activity">
    <reaction evidence="13 15">
        <text>2 Fe(III)-[cytochrome b5] + NADH = 2 Fe(II)-[cytochrome b5] + NAD(+) + H(+)</text>
        <dbReference type="Rhea" id="RHEA:46680"/>
        <dbReference type="Rhea" id="RHEA-COMP:10438"/>
        <dbReference type="Rhea" id="RHEA-COMP:10439"/>
        <dbReference type="ChEBI" id="CHEBI:15378"/>
        <dbReference type="ChEBI" id="CHEBI:29033"/>
        <dbReference type="ChEBI" id="CHEBI:29034"/>
        <dbReference type="ChEBI" id="CHEBI:57540"/>
        <dbReference type="ChEBI" id="CHEBI:57945"/>
        <dbReference type="EC" id="1.6.2.2"/>
    </reaction>
</comment>
<evidence type="ECO:0000256" key="15">
    <source>
        <dbReference type="RuleBase" id="RU361226"/>
    </source>
</evidence>
<dbReference type="PROSITE" id="PS51384">
    <property type="entry name" value="FAD_FR"/>
    <property type="match status" value="1"/>
</dbReference>
<evidence type="ECO:0000256" key="14">
    <source>
        <dbReference type="ARBA" id="ARBA00049138"/>
    </source>
</evidence>
<comment type="caution">
    <text evidence="17">The sequence shown here is derived from an EMBL/GenBank/DDBJ whole genome shotgun (WGS) entry which is preliminary data.</text>
</comment>
<evidence type="ECO:0000256" key="2">
    <source>
        <dbReference type="ARBA" id="ARBA00004572"/>
    </source>
</evidence>
<keyword evidence="7" id="KW-0496">Mitochondrion</keyword>
<sequence length="285" mass="31917">MDGIKVLATFAVAVLFYKLFKNAKSQGPKVKEPVRALSKNEFKEFELYEKVPVTHNTAMYKFKLAHPEHVLGLPIGQHITVKAEIDGKTVSRSYTPTSLDHESAGYFELLVKTYPEGNISKHIGDLKIGDKVKVSGPRGFYEYTPNVRSHLAMVAGGTGISPMFQIIKAIAKDPEDKTKVTLLYGNVRESDILLKEELTELCNMKPDQIKIVYLLDKPETENWDGRVGYVTKELMEEYFPSQTSDVQLLICGPPGMVSAVKRNAVAMGFPRAKPISKMEDQIFVF</sequence>
<keyword evidence="10 15" id="KW-0560">Oxidoreductase</keyword>
<feature type="domain" description="FAD-binding FR-type" evidence="16">
    <location>
        <begin position="40"/>
        <end position="144"/>
    </location>
</feature>
<evidence type="ECO:0000256" key="7">
    <source>
        <dbReference type="ARBA" id="ARBA00022787"/>
    </source>
</evidence>
<dbReference type="PRINTS" id="PR00371">
    <property type="entry name" value="FPNCR"/>
</dbReference>
<name>A0ABR4NX92_9SACH</name>
<evidence type="ECO:0000256" key="4">
    <source>
        <dbReference type="ARBA" id="ARBA00006105"/>
    </source>
</evidence>
<accession>A0ABR4NX92</accession>
<comment type="cofactor">
    <cofactor evidence="1 15">
        <name>FAD</name>
        <dbReference type="ChEBI" id="CHEBI:57692"/>
    </cofactor>
</comment>
<dbReference type="InterPro" id="IPR008333">
    <property type="entry name" value="Cbr1-like_FAD-bd_dom"/>
</dbReference>
<evidence type="ECO:0000256" key="1">
    <source>
        <dbReference type="ARBA" id="ARBA00001974"/>
    </source>
</evidence>
<dbReference type="InterPro" id="IPR017927">
    <property type="entry name" value="FAD-bd_FR_type"/>
</dbReference>
<keyword evidence="6" id="KW-0812">Transmembrane</keyword>
<dbReference type="InterPro" id="IPR039261">
    <property type="entry name" value="FNR_nucleotide-bd"/>
</dbReference>
<evidence type="ECO:0000256" key="10">
    <source>
        <dbReference type="ARBA" id="ARBA00023002"/>
    </source>
</evidence>
<keyword evidence="8 15" id="KW-0274">FAD</keyword>
<keyword evidence="7" id="KW-1000">Mitochondrion outer membrane</keyword>
<protein>
    <recommendedName>
        <fullName evidence="15">NADH-cytochrome b5 reductase</fullName>
        <ecNumber evidence="15">1.6.2.2</ecNumber>
    </recommendedName>
</protein>
<evidence type="ECO:0000313" key="17">
    <source>
        <dbReference type="EMBL" id="KAL3233464.1"/>
    </source>
</evidence>
<dbReference type="InterPro" id="IPR001834">
    <property type="entry name" value="CBR-like"/>
</dbReference>
<dbReference type="Pfam" id="PF00175">
    <property type="entry name" value="NAD_binding_1"/>
    <property type="match status" value="1"/>
</dbReference>
<dbReference type="Proteomes" id="UP001623330">
    <property type="component" value="Unassembled WGS sequence"/>
</dbReference>
<keyword evidence="9" id="KW-1133">Transmembrane helix</keyword>
<comment type="subcellular location">
    <subcellularLocation>
        <location evidence="2">Mitochondrion outer membrane</location>
        <topology evidence="2">Single-pass membrane protein</topology>
    </subcellularLocation>
</comment>
<dbReference type="PANTHER" id="PTHR19370:SF184">
    <property type="entry name" value="NADH-CYTOCHROME B5 REDUCTASE-LIKE"/>
    <property type="match status" value="1"/>
</dbReference>
<dbReference type="CDD" id="cd06183">
    <property type="entry name" value="cyt_b5_reduct_like"/>
    <property type="match status" value="1"/>
</dbReference>
<dbReference type="Gene3D" id="2.40.30.10">
    <property type="entry name" value="Translation factors"/>
    <property type="match status" value="1"/>
</dbReference>
<evidence type="ECO:0000256" key="8">
    <source>
        <dbReference type="ARBA" id="ARBA00022827"/>
    </source>
</evidence>
<evidence type="ECO:0000256" key="12">
    <source>
        <dbReference type="ARBA" id="ARBA00023136"/>
    </source>
</evidence>
<dbReference type="Gene3D" id="3.40.50.80">
    <property type="entry name" value="Nucleotide-binding domain of ferredoxin-NADP reductase (FNR) module"/>
    <property type="match status" value="1"/>
</dbReference>
<keyword evidence="18" id="KW-1185">Reference proteome</keyword>
<keyword evidence="11 15" id="KW-0520">NAD</keyword>
<evidence type="ECO:0000256" key="5">
    <source>
        <dbReference type="ARBA" id="ARBA00022630"/>
    </source>
</evidence>
<comment type="pathway">
    <text evidence="3">Protein modification; peptidyl-diphthamide biosynthesis.</text>
</comment>
<proteinExistence type="inferred from homology"/>
<keyword evidence="12" id="KW-0472">Membrane</keyword>
<dbReference type="InterPro" id="IPR017938">
    <property type="entry name" value="Riboflavin_synthase-like_b-brl"/>
</dbReference>
<comment type="similarity">
    <text evidence="4 15">Belongs to the flavoprotein pyridine nucleotide cytochrome reductase family.</text>
</comment>
<dbReference type="SUPFAM" id="SSF52343">
    <property type="entry name" value="Ferredoxin reductase-like, C-terminal NADP-linked domain"/>
    <property type="match status" value="1"/>
</dbReference>
<dbReference type="Pfam" id="PF00970">
    <property type="entry name" value="FAD_binding_6"/>
    <property type="match status" value="1"/>
</dbReference>
<gene>
    <name evidence="17" type="ORF">RNJ44_03504</name>
</gene>
<organism evidence="17 18">
    <name type="scientific">Nakaseomyces bracarensis</name>
    <dbReference type="NCBI Taxonomy" id="273131"/>
    <lineage>
        <taxon>Eukaryota</taxon>
        <taxon>Fungi</taxon>
        <taxon>Dikarya</taxon>
        <taxon>Ascomycota</taxon>
        <taxon>Saccharomycotina</taxon>
        <taxon>Saccharomycetes</taxon>
        <taxon>Saccharomycetales</taxon>
        <taxon>Saccharomycetaceae</taxon>
        <taxon>Nakaseomyces</taxon>
    </lineage>
</organism>
<dbReference type="InterPro" id="IPR001433">
    <property type="entry name" value="OxRdtase_FAD/NAD-bd"/>
</dbReference>
<keyword evidence="5 15" id="KW-0285">Flavoprotein</keyword>
<evidence type="ECO:0000259" key="16">
    <source>
        <dbReference type="PROSITE" id="PS51384"/>
    </source>
</evidence>
<dbReference type="EMBL" id="JBEVYD010000004">
    <property type="protein sequence ID" value="KAL3233464.1"/>
    <property type="molecule type" value="Genomic_DNA"/>
</dbReference>
<evidence type="ECO:0000256" key="9">
    <source>
        <dbReference type="ARBA" id="ARBA00022989"/>
    </source>
</evidence>
<dbReference type="EC" id="1.6.2.2" evidence="15"/>
<dbReference type="SUPFAM" id="SSF63380">
    <property type="entry name" value="Riboflavin synthase domain-like"/>
    <property type="match status" value="1"/>
</dbReference>
<dbReference type="InterPro" id="IPR001709">
    <property type="entry name" value="Flavoprot_Pyr_Nucl_cyt_Rdtase"/>
</dbReference>
<dbReference type="PRINTS" id="PR00406">
    <property type="entry name" value="CYTB5RDTASE"/>
</dbReference>
<evidence type="ECO:0000256" key="6">
    <source>
        <dbReference type="ARBA" id="ARBA00022692"/>
    </source>
</evidence>
<evidence type="ECO:0000256" key="11">
    <source>
        <dbReference type="ARBA" id="ARBA00023027"/>
    </source>
</evidence>
<evidence type="ECO:0000313" key="18">
    <source>
        <dbReference type="Proteomes" id="UP001623330"/>
    </source>
</evidence>
<evidence type="ECO:0000256" key="3">
    <source>
        <dbReference type="ARBA" id="ARBA00005156"/>
    </source>
</evidence>
<comment type="catalytic activity">
    <reaction evidence="14">
        <text>2 Fe(3+)-[Dph3] + NADH = 2 Fe(2+)-[Dph3] + NAD(+) + H(+)</text>
        <dbReference type="Rhea" id="RHEA:71231"/>
        <dbReference type="Rhea" id="RHEA-COMP:18002"/>
        <dbReference type="Rhea" id="RHEA-COMP:18003"/>
        <dbReference type="ChEBI" id="CHEBI:15378"/>
        <dbReference type="ChEBI" id="CHEBI:29033"/>
        <dbReference type="ChEBI" id="CHEBI:29034"/>
        <dbReference type="ChEBI" id="CHEBI:57540"/>
        <dbReference type="ChEBI" id="CHEBI:57945"/>
        <dbReference type="ChEBI" id="CHEBI:83228"/>
    </reaction>
    <physiologicalReaction direction="left-to-right" evidence="14">
        <dbReference type="Rhea" id="RHEA:71232"/>
    </physiologicalReaction>
</comment>
<reference evidence="17 18" key="1">
    <citation type="submission" date="2024-05" db="EMBL/GenBank/DDBJ databases">
        <title>Long read based assembly of the Candida bracarensis genome reveals expanded adhesin content.</title>
        <authorList>
            <person name="Marcet-Houben M."/>
            <person name="Ksiezopolska E."/>
            <person name="Gabaldon T."/>
        </authorList>
    </citation>
    <scope>NUCLEOTIDE SEQUENCE [LARGE SCALE GENOMIC DNA]</scope>
    <source>
        <strain evidence="17 18">CBM6</strain>
    </source>
</reference>
<dbReference type="PANTHER" id="PTHR19370">
    <property type="entry name" value="NADH-CYTOCHROME B5 REDUCTASE"/>
    <property type="match status" value="1"/>
</dbReference>